<sequence length="152" mass="16305">MQSPLQPGDLRKPSFSFFDSGFPANAPPTRSRAPSPSPSPSPSPTRGRTVPSESTATPQSREPDLAAAQSAAPLALGHAKLSRSDPHELHLAPIPSRPVLREVAVLYSEESDGHRRAPQLDSSSLRQKTRIAARDAAFARARVRVVCTLQRG</sequence>
<evidence type="ECO:0000256" key="1">
    <source>
        <dbReference type="SAM" id="MobiDB-lite"/>
    </source>
</evidence>
<dbReference type="AlphaFoldDB" id="A0A5K1K2K0"/>
<accession>A0A5K1K2K0</accession>
<name>A0A5K1K2K0_9APHY</name>
<dbReference type="EMBL" id="LR727960">
    <property type="protein sequence ID" value="VWO99856.1"/>
    <property type="molecule type" value="Genomic_DNA"/>
</dbReference>
<reference evidence="2" key="1">
    <citation type="submission" date="2019-10" db="EMBL/GenBank/DDBJ databases">
        <authorList>
            <person name="Nor Muhammad N."/>
        </authorList>
    </citation>
    <scope>NUCLEOTIDE SEQUENCE</scope>
</reference>
<evidence type="ECO:0000313" key="2">
    <source>
        <dbReference type="EMBL" id="VWO99856.1"/>
    </source>
</evidence>
<proteinExistence type="predicted"/>
<organism evidence="2">
    <name type="scientific">Ganoderma boninense</name>
    <dbReference type="NCBI Taxonomy" id="34458"/>
    <lineage>
        <taxon>Eukaryota</taxon>
        <taxon>Fungi</taxon>
        <taxon>Dikarya</taxon>
        <taxon>Basidiomycota</taxon>
        <taxon>Agaricomycotina</taxon>
        <taxon>Agaricomycetes</taxon>
        <taxon>Polyporales</taxon>
        <taxon>Polyporaceae</taxon>
        <taxon>Ganoderma</taxon>
    </lineage>
</organism>
<gene>
    <name evidence="2" type="primary">Q87AN1</name>
</gene>
<feature type="compositionally biased region" description="Low complexity" evidence="1">
    <location>
        <begin position="23"/>
        <end position="34"/>
    </location>
</feature>
<protein>
    <submittedName>
        <fullName evidence="2">Hemagglutinin-like protein</fullName>
    </submittedName>
</protein>
<feature type="region of interest" description="Disordered" evidence="1">
    <location>
        <begin position="1"/>
        <end position="71"/>
    </location>
</feature>